<evidence type="ECO:0000256" key="3">
    <source>
        <dbReference type="ARBA" id="ARBA00022679"/>
    </source>
</evidence>
<dbReference type="GO" id="GO:0016567">
    <property type="term" value="P:protein ubiquitination"/>
    <property type="evidence" value="ECO:0007669"/>
    <property type="project" value="UniProtKB-ARBA"/>
</dbReference>
<keyword evidence="4" id="KW-0833">Ubl conjugation pathway</keyword>
<proteinExistence type="predicted"/>
<name>A0A139AU54_GONPJ</name>
<dbReference type="OMA" id="WQMDIKV"/>
<dbReference type="PROSITE" id="PS50127">
    <property type="entry name" value="UBC_2"/>
    <property type="match status" value="1"/>
</dbReference>
<sequence length="148" mass="16743">MSNLSTKRLTKELAELQKKPPGGVTLESADNLSQWVVKVEGAKDTLYQNEVFWLRFTFPSNYPLESPEVVFVRNIPIHPHIYSNGHICLSILYDHWSPALTISSVCLSILSMLSSCTNKERPPDDSRYVAHAAKSPKQTNWAFHDDTV</sequence>
<dbReference type="InterPro" id="IPR016135">
    <property type="entry name" value="UBQ-conjugating_enzyme/RWD"/>
</dbReference>
<dbReference type="EMBL" id="KQ965736">
    <property type="protein sequence ID" value="KXS20248.1"/>
    <property type="molecule type" value="Genomic_DNA"/>
</dbReference>
<dbReference type="Pfam" id="PF00179">
    <property type="entry name" value="UQ_con"/>
    <property type="match status" value="1"/>
</dbReference>
<gene>
    <name evidence="9" type="ORF">M427DRAFT_52490</name>
</gene>
<dbReference type="SMART" id="SM00212">
    <property type="entry name" value="UBCc"/>
    <property type="match status" value="1"/>
</dbReference>
<protein>
    <recommendedName>
        <fullName evidence="7">N-terminal E2 ubiquitin-conjugating enzyme</fullName>
        <ecNumber evidence="2">2.3.2.23</ecNumber>
        <ecNumber evidence="6">2.3.2.25</ecNumber>
    </recommendedName>
</protein>
<dbReference type="InterPro" id="IPR000608">
    <property type="entry name" value="UBC"/>
</dbReference>
<accession>A0A139AU54</accession>
<dbReference type="SUPFAM" id="SSF54495">
    <property type="entry name" value="UBC-like"/>
    <property type="match status" value="1"/>
</dbReference>
<dbReference type="EC" id="2.3.2.25" evidence="6"/>
<keyword evidence="3" id="KW-0808">Transferase</keyword>
<feature type="domain" description="UBC core" evidence="8">
    <location>
        <begin position="4"/>
        <end position="148"/>
    </location>
</feature>
<keyword evidence="10" id="KW-1185">Reference proteome</keyword>
<evidence type="ECO:0000256" key="2">
    <source>
        <dbReference type="ARBA" id="ARBA00012486"/>
    </source>
</evidence>
<evidence type="ECO:0000313" key="9">
    <source>
        <dbReference type="EMBL" id="KXS20248.1"/>
    </source>
</evidence>
<dbReference type="InterPro" id="IPR050113">
    <property type="entry name" value="Ub_conjugating_enzyme"/>
</dbReference>
<evidence type="ECO:0000256" key="4">
    <source>
        <dbReference type="ARBA" id="ARBA00022786"/>
    </source>
</evidence>
<organism evidence="9 10">
    <name type="scientific">Gonapodya prolifera (strain JEL478)</name>
    <name type="common">Monoblepharis prolifera</name>
    <dbReference type="NCBI Taxonomy" id="1344416"/>
    <lineage>
        <taxon>Eukaryota</taxon>
        <taxon>Fungi</taxon>
        <taxon>Fungi incertae sedis</taxon>
        <taxon>Chytridiomycota</taxon>
        <taxon>Chytridiomycota incertae sedis</taxon>
        <taxon>Monoblepharidomycetes</taxon>
        <taxon>Monoblepharidales</taxon>
        <taxon>Gonapodyaceae</taxon>
        <taxon>Gonapodya</taxon>
    </lineage>
</organism>
<evidence type="ECO:0000256" key="1">
    <source>
        <dbReference type="ARBA" id="ARBA00000485"/>
    </source>
</evidence>
<dbReference type="CDD" id="cd23808">
    <property type="entry name" value="UBCc_UBE2W"/>
    <property type="match status" value="1"/>
</dbReference>
<reference evidence="9 10" key="1">
    <citation type="journal article" date="2015" name="Genome Biol. Evol.">
        <title>Phylogenomic analyses indicate that early fungi evolved digesting cell walls of algal ancestors of land plants.</title>
        <authorList>
            <person name="Chang Y."/>
            <person name="Wang S."/>
            <person name="Sekimoto S."/>
            <person name="Aerts A.L."/>
            <person name="Choi C."/>
            <person name="Clum A."/>
            <person name="LaButti K.M."/>
            <person name="Lindquist E.A."/>
            <person name="Yee Ngan C."/>
            <person name="Ohm R.A."/>
            <person name="Salamov A.A."/>
            <person name="Grigoriev I.V."/>
            <person name="Spatafora J.W."/>
            <person name="Berbee M.L."/>
        </authorList>
    </citation>
    <scope>NUCLEOTIDE SEQUENCE [LARGE SCALE GENOMIC DNA]</scope>
    <source>
        <strain evidence="9 10">JEL478</strain>
    </source>
</reference>
<dbReference type="GO" id="GO:0061631">
    <property type="term" value="F:ubiquitin conjugating enzyme activity"/>
    <property type="evidence" value="ECO:0007669"/>
    <property type="project" value="UniProtKB-EC"/>
</dbReference>
<dbReference type="EC" id="2.3.2.23" evidence="2"/>
<evidence type="ECO:0000259" key="8">
    <source>
        <dbReference type="PROSITE" id="PS50127"/>
    </source>
</evidence>
<dbReference type="Proteomes" id="UP000070544">
    <property type="component" value="Unassembled WGS sequence"/>
</dbReference>
<evidence type="ECO:0000256" key="5">
    <source>
        <dbReference type="ARBA" id="ARBA00035805"/>
    </source>
</evidence>
<comment type="catalytic activity">
    <reaction evidence="1">
        <text>S-ubiquitinyl-[E1 ubiquitin-activating enzyme]-L-cysteine + [E2 ubiquitin-conjugating enzyme]-L-cysteine = [E1 ubiquitin-activating enzyme]-L-cysteine + S-ubiquitinyl-[E2 ubiquitin-conjugating enzyme]-L-cysteine.</text>
        <dbReference type="EC" id="2.3.2.23"/>
    </reaction>
</comment>
<dbReference type="STRING" id="1344416.A0A139AU54"/>
<evidence type="ECO:0000256" key="7">
    <source>
        <dbReference type="ARBA" id="ARBA00042168"/>
    </source>
</evidence>
<evidence type="ECO:0000313" key="10">
    <source>
        <dbReference type="Proteomes" id="UP000070544"/>
    </source>
</evidence>
<dbReference type="OrthoDB" id="406833at2759"/>
<dbReference type="PANTHER" id="PTHR24067">
    <property type="entry name" value="UBIQUITIN-CONJUGATING ENZYME E2"/>
    <property type="match status" value="1"/>
</dbReference>
<evidence type="ECO:0000256" key="6">
    <source>
        <dbReference type="ARBA" id="ARBA00039075"/>
    </source>
</evidence>
<dbReference type="FunFam" id="3.10.110.10:FF:000022">
    <property type="entry name" value="Ubiquitin-conjugating enzyme E2 W"/>
    <property type="match status" value="1"/>
</dbReference>
<dbReference type="Gene3D" id="3.10.110.10">
    <property type="entry name" value="Ubiquitin Conjugating Enzyme"/>
    <property type="match status" value="1"/>
</dbReference>
<comment type="catalytic activity">
    <reaction evidence="5">
        <text>S-ubiquitinyl-[E1 ubiquitin-activating enzyme]-L-cysteine + [acceptor protein]-N-terminal-amino acid = [E1 ubiquitin-activating enzyme]-L-cysteine + N-terminal-ubiquitinyl-[acceptor protein].</text>
        <dbReference type="EC" id="2.3.2.25"/>
    </reaction>
</comment>
<dbReference type="AlphaFoldDB" id="A0A139AU54"/>